<reference evidence="3 4" key="1">
    <citation type="journal article" date="2019" name="Nat. Plants">
        <title>Stout camphor tree genome fills gaps in understanding of flowering plant genome evolution.</title>
        <authorList>
            <person name="Chaw S.M."/>
            <person name="Liu Y.C."/>
            <person name="Wu Y.W."/>
            <person name="Wang H.Y."/>
            <person name="Lin C.I."/>
            <person name="Wu C.S."/>
            <person name="Ke H.M."/>
            <person name="Chang L.Y."/>
            <person name="Hsu C.Y."/>
            <person name="Yang H.T."/>
            <person name="Sudianto E."/>
            <person name="Hsu M.H."/>
            <person name="Wu K.P."/>
            <person name="Wang L.N."/>
            <person name="Leebens-Mack J.H."/>
            <person name="Tsai I.J."/>
        </authorList>
    </citation>
    <scope>NUCLEOTIDE SEQUENCE [LARGE SCALE GENOMIC DNA]</scope>
    <source>
        <strain evidence="4">cv. Chaw 1501</strain>
        <tissue evidence="3">Young leaves</tissue>
    </source>
</reference>
<comment type="caution">
    <text evidence="3">The sequence shown here is derived from an EMBL/GenBank/DDBJ whole genome shotgun (WGS) entry which is preliminary data.</text>
</comment>
<keyword evidence="1" id="KW-0175">Coiled coil</keyword>
<evidence type="ECO:0000313" key="4">
    <source>
        <dbReference type="Proteomes" id="UP000283530"/>
    </source>
</evidence>
<evidence type="ECO:0000256" key="2">
    <source>
        <dbReference type="SAM" id="MobiDB-lite"/>
    </source>
</evidence>
<organism evidence="3 4">
    <name type="scientific">Cinnamomum micranthum f. kanehirae</name>
    <dbReference type="NCBI Taxonomy" id="337451"/>
    <lineage>
        <taxon>Eukaryota</taxon>
        <taxon>Viridiplantae</taxon>
        <taxon>Streptophyta</taxon>
        <taxon>Embryophyta</taxon>
        <taxon>Tracheophyta</taxon>
        <taxon>Spermatophyta</taxon>
        <taxon>Magnoliopsida</taxon>
        <taxon>Magnoliidae</taxon>
        <taxon>Laurales</taxon>
        <taxon>Lauraceae</taxon>
        <taxon>Cinnamomum</taxon>
    </lineage>
</organism>
<evidence type="ECO:0000313" key="3">
    <source>
        <dbReference type="EMBL" id="RWR93225.1"/>
    </source>
</evidence>
<protein>
    <submittedName>
        <fullName evidence="3">Plasma membrane-like protein isoform 1</fullName>
    </submittedName>
</protein>
<proteinExistence type="predicted"/>
<dbReference type="AlphaFoldDB" id="A0A3S3N6C5"/>
<feature type="region of interest" description="Disordered" evidence="2">
    <location>
        <begin position="421"/>
        <end position="502"/>
    </location>
</feature>
<evidence type="ECO:0000256" key="1">
    <source>
        <dbReference type="SAM" id="Coils"/>
    </source>
</evidence>
<dbReference type="PANTHER" id="PTHR31071:SF9">
    <property type="entry name" value="INTRACELLULAR PROTEIN TRANSPORT PROTEIN USO1-RELATED"/>
    <property type="match status" value="1"/>
</dbReference>
<feature type="region of interest" description="Disordered" evidence="2">
    <location>
        <begin position="95"/>
        <end position="115"/>
    </location>
</feature>
<sequence>MEGGKGGVSGVEKEEFLGKKLKRGILLAKRGGPCTPVPPWKLGGAHDSNPGGSTIPALSARKLGANLWEIQDLPLAKMSRGVRSRPHKDKALELPSTHFVNPPHSPPDQPASSSSLRRHVAASLMKHHKMFERNARALQPLSPASCSSSMELAAYDQAVTPTSSLDLKGRLGESGFSLKTSTELLKVLNRIWSLEEQHTSNISLIKALKKELDRARVRVQDLMQVQRADRNEIEDLMKQVAEDKLLMKSKEQDKIKVAVQSLREELEDERKLRRRSESLHRKLARDLSEVKTAFSKAVKELERERKARVLLEDLCDEFARGVGDYEQELRALKHKSEKDLVDSDDRLILHIAEAWMDERMQMKLAEARCDPTAKGMAIDKLRCEIETFLQTKRSSASKFDIPYCKDPTQKEDGCFRRQSLESVPLNEAASAPQDGGDEDSMASDLHCFELNKNVDDNGISNRSKPQGDKGDNFKEIKKPSPSKKKVGSSEKIRGRNQSSLQVQFEKQMDSAQGIYIAEDGEEKANQSEISVAQMTSENCKARETTNGKKSRRDSTLESDQAIDDLIREHFLLSEGGKIHPENDHREGSCSHSLWRGHSAMGTGDHASGNDLSLSSPVQRWNYRHASPDLEISESSSKWPRGLKENTLKAKLLEARLEGQHARFKTTKGP</sequence>
<dbReference type="EMBL" id="QPKB01000010">
    <property type="protein sequence ID" value="RWR93225.1"/>
    <property type="molecule type" value="Genomic_DNA"/>
</dbReference>
<feature type="compositionally biased region" description="Basic and acidic residues" evidence="2">
    <location>
        <begin position="446"/>
        <end position="455"/>
    </location>
</feature>
<dbReference type="OrthoDB" id="670909at2759"/>
<name>A0A3S3N6C5_9MAGN</name>
<feature type="compositionally biased region" description="Basic and acidic residues" evidence="2">
    <location>
        <begin position="465"/>
        <end position="478"/>
    </location>
</feature>
<feature type="compositionally biased region" description="Polar residues" evidence="2">
    <location>
        <begin position="526"/>
        <end position="538"/>
    </location>
</feature>
<keyword evidence="4" id="KW-1185">Reference proteome</keyword>
<feature type="coiled-coil region" evidence="1">
    <location>
        <begin position="205"/>
        <end position="304"/>
    </location>
</feature>
<accession>A0A3S3N6C5</accession>
<gene>
    <name evidence="3" type="ORF">CKAN_02246500</name>
</gene>
<dbReference type="PANTHER" id="PTHR31071">
    <property type="entry name" value="GB|AAF24581.1"/>
    <property type="match status" value="1"/>
</dbReference>
<feature type="region of interest" description="Disordered" evidence="2">
    <location>
        <begin position="525"/>
        <end position="560"/>
    </location>
</feature>
<dbReference type="InterPro" id="IPR043424">
    <property type="entry name" value="BLT-like"/>
</dbReference>
<dbReference type="Proteomes" id="UP000283530">
    <property type="component" value="Unassembled WGS sequence"/>
</dbReference>